<name>A0A3P1XNQ3_TANFO</name>
<feature type="domain" description="Glycosyl transferase family 1" evidence="2">
    <location>
        <begin position="190"/>
        <end position="338"/>
    </location>
</feature>
<sequence length="597" mass="69217">MKIFFLSSLNPNGLNYWSGTLFFIFNSLKKRHTVNWIGNDVIDNIKRYHVIQCGQNSPFIPECYAEVFGRMISQIISESNYDVIVARDYYFISHLKTNIPVIYIGDTTFDLFKDYLKISETPFALLAERIEQKAISNADLVVYSSEWAKESAVKHYGAEINKIKVIEFGANLPEKTIPKQITFPQMDACRLLFIGKNWQNKGGEKAYQTYLLLRKKGLDCSLTIIGCNPAHLDTTDPHLHVIPFIDKSDEGEQRRLDEMLRNTHFLILPTIFDCYGIVFCEACAYGIPSLAADVGGVHQIIRNGKNGYLLPHDANPQQYARLIFQLWNNPEEYRKLRLSSRQEFEERLNWNVWEQKINIMLNKLIATSKKTTMETKETGFYIPTYVINLKERKERKRHVVKEFEGREEFGINFVEACTHPIGAVGLWNSIVKIVKMAVEQEDDVILICEDDHYFTEHYSKEYLFENIFNAHEQGADILSGGIGGFGYAVPVAGNRYWVDWLWCTQFIVVYKKFFQKILDYKFKDNDTADGVISQLSNNLMTLYPFISRQKEFGYSDITQGNKDNPHLISQHFERADARLSAIHRVSTFYNYPDCFEK</sequence>
<gene>
    <name evidence="4" type="ORF">EII40_09610</name>
</gene>
<dbReference type="EMBL" id="RQYS01000041">
    <property type="protein sequence ID" value="RRD59507.1"/>
    <property type="molecule type" value="Genomic_DNA"/>
</dbReference>
<dbReference type="Pfam" id="PF13439">
    <property type="entry name" value="Glyco_transf_4"/>
    <property type="match status" value="1"/>
</dbReference>
<dbReference type="Pfam" id="PF00534">
    <property type="entry name" value="Glycos_transf_1"/>
    <property type="match status" value="1"/>
</dbReference>
<evidence type="ECO:0000256" key="1">
    <source>
        <dbReference type="ARBA" id="ARBA00022679"/>
    </source>
</evidence>
<dbReference type="PANTHER" id="PTHR46401:SF2">
    <property type="entry name" value="GLYCOSYLTRANSFERASE WBBK-RELATED"/>
    <property type="match status" value="1"/>
</dbReference>
<dbReference type="GO" id="GO:0016757">
    <property type="term" value="F:glycosyltransferase activity"/>
    <property type="evidence" value="ECO:0007669"/>
    <property type="project" value="InterPro"/>
</dbReference>
<dbReference type="InterPro" id="IPR001296">
    <property type="entry name" value="Glyco_trans_1"/>
</dbReference>
<dbReference type="RefSeq" id="WP_124752038.1">
    <property type="nucleotide sequence ID" value="NZ_RQYS01000041.1"/>
</dbReference>
<organism evidence="4 5">
    <name type="scientific">Tannerella forsythia</name>
    <name type="common">Bacteroides forsythus</name>
    <dbReference type="NCBI Taxonomy" id="28112"/>
    <lineage>
        <taxon>Bacteria</taxon>
        <taxon>Pseudomonadati</taxon>
        <taxon>Bacteroidota</taxon>
        <taxon>Bacteroidia</taxon>
        <taxon>Bacteroidales</taxon>
        <taxon>Tannerellaceae</taxon>
        <taxon>Tannerella</taxon>
    </lineage>
</organism>
<dbReference type="SUPFAM" id="SSF53756">
    <property type="entry name" value="UDP-Glycosyltransferase/glycogen phosphorylase"/>
    <property type="match status" value="1"/>
</dbReference>
<protein>
    <submittedName>
        <fullName evidence="4">Glycosyltransferase</fullName>
    </submittedName>
</protein>
<dbReference type="GO" id="GO:0009103">
    <property type="term" value="P:lipopolysaccharide biosynthetic process"/>
    <property type="evidence" value="ECO:0007669"/>
    <property type="project" value="TreeGrafter"/>
</dbReference>
<accession>A0A3P1XNQ3</accession>
<reference evidence="4 5" key="1">
    <citation type="submission" date="2018-11" db="EMBL/GenBank/DDBJ databases">
        <title>Genomes From Bacteria Associated with the Canine Oral Cavity: a Test Case for Automated Genome-Based Taxonomic Assignment.</title>
        <authorList>
            <person name="Coil D.A."/>
            <person name="Jospin G."/>
            <person name="Darling A.E."/>
            <person name="Wallis C."/>
            <person name="Davis I.J."/>
            <person name="Harris S."/>
            <person name="Eisen J.A."/>
            <person name="Holcombe L.J."/>
            <person name="O'Flynn C."/>
        </authorList>
    </citation>
    <scope>NUCLEOTIDE SEQUENCE [LARGE SCALE GENOMIC DNA]</scope>
    <source>
        <strain evidence="4 5">OH2617_COT-023</strain>
    </source>
</reference>
<evidence type="ECO:0000259" key="2">
    <source>
        <dbReference type="Pfam" id="PF00534"/>
    </source>
</evidence>
<evidence type="ECO:0000259" key="3">
    <source>
        <dbReference type="Pfam" id="PF13439"/>
    </source>
</evidence>
<keyword evidence="1 4" id="KW-0808">Transferase</keyword>
<proteinExistence type="predicted"/>
<evidence type="ECO:0000313" key="5">
    <source>
        <dbReference type="Proteomes" id="UP000278609"/>
    </source>
</evidence>
<dbReference type="AlphaFoldDB" id="A0A3P1XNQ3"/>
<dbReference type="OrthoDB" id="9768685at2"/>
<dbReference type="Proteomes" id="UP000278609">
    <property type="component" value="Unassembled WGS sequence"/>
</dbReference>
<dbReference type="PANTHER" id="PTHR46401">
    <property type="entry name" value="GLYCOSYLTRANSFERASE WBBK-RELATED"/>
    <property type="match status" value="1"/>
</dbReference>
<feature type="domain" description="Glycosyltransferase subfamily 4-like N-terminal" evidence="3">
    <location>
        <begin position="68"/>
        <end position="170"/>
    </location>
</feature>
<dbReference type="InterPro" id="IPR028098">
    <property type="entry name" value="Glyco_trans_4-like_N"/>
</dbReference>
<comment type="caution">
    <text evidence="4">The sequence shown here is derived from an EMBL/GenBank/DDBJ whole genome shotgun (WGS) entry which is preliminary data.</text>
</comment>
<dbReference type="CDD" id="cd03801">
    <property type="entry name" value="GT4_PimA-like"/>
    <property type="match status" value="1"/>
</dbReference>
<dbReference type="Gene3D" id="3.40.50.2000">
    <property type="entry name" value="Glycogen Phosphorylase B"/>
    <property type="match status" value="2"/>
</dbReference>
<evidence type="ECO:0000313" key="4">
    <source>
        <dbReference type="EMBL" id="RRD59507.1"/>
    </source>
</evidence>